<dbReference type="EMBL" id="BX284606">
    <property type="protein sequence ID" value="CCD64588.2"/>
    <property type="molecule type" value="Genomic_DNA"/>
</dbReference>
<reference evidence="2 3" key="1">
    <citation type="journal article" date="1998" name="Science">
        <title>Genome sequence of the nematode C. elegans: a platform for investigating biology.</title>
        <authorList>
            <consortium name="The C. elegans sequencing consortium"/>
            <person name="Sulson J.E."/>
            <person name="Waterston R."/>
        </authorList>
    </citation>
    <scope>NUCLEOTIDE SEQUENCE [LARGE SCALE GENOMIC DNA]</scope>
    <source>
        <strain evidence="2 3">Bristol N2</strain>
    </source>
</reference>
<protein>
    <submittedName>
        <fullName evidence="2">Activin_recp domain-containing protein</fullName>
    </submittedName>
</protein>
<feature type="signal peptide" evidence="1">
    <location>
        <begin position="1"/>
        <end position="23"/>
    </location>
</feature>
<dbReference type="PeptideAtlas" id="Q18010"/>
<dbReference type="GeneID" id="182633"/>
<keyword evidence="3" id="KW-1185">Reference proteome</keyword>
<evidence type="ECO:0000256" key="1">
    <source>
        <dbReference type="SAM" id="SignalP"/>
    </source>
</evidence>
<dbReference type="CTD" id="182633"/>
<dbReference type="FunCoup" id="Q18010">
    <property type="interactions" value="61"/>
</dbReference>
<dbReference type="RefSeq" id="NP_001348644.1">
    <property type="nucleotide sequence ID" value="NM_001361791.5"/>
</dbReference>
<name>Q18010_CAEEL</name>
<keyword evidence="5" id="KW-1267">Proteomics identification</keyword>
<dbReference type="InParanoid" id="Q18010"/>
<dbReference type="PIR" id="T15507">
    <property type="entry name" value="T15507"/>
</dbReference>
<organism evidence="2 3">
    <name type="scientific">Caenorhabditis elegans</name>
    <dbReference type="NCBI Taxonomy" id="6239"/>
    <lineage>
        <taxon>Eukaryota</taxon>
        <taxon>Metazoa</taxon>
        <taxon>Ecdysozoa</taxon>
        <taxon>Nematoda</taxon>
        <taxon>Chromadorea</taxon>
        <taxon>Rhabditida</taxon>
        <taxon>Rhabditina</taxon>
        <taxon>Rhabditomorpha</taxon>
        <taxon>Rhabditoidea</taxon>
        <taxon>Rhabditidae</taxon>
        <taxon>Peloderinae</taxon>
        <taxon>Caenorhabditis</taxon>
    </lineage>
</organism>
<dbReference type="HOGENOM" id="CLU_1697102_0_0_1"/>
<dbReference type="Proteomes" id="UP000001940">
    <property type="component" value="Chromosome X"/>
</dbReference>
<dbReference type="SMR" id="Q18010"/>
<dbReference type="KEGG" id="cel:CELE_C15C7.4"/>
<evidence type="ECO:0000313" key="4">
    <source>
        <dbReference type="WormBase" id="C15C7.4"/>
    </source>
</evidence>
<evidence type="ECO:0000313" key="2">
    <source>
        <dbReference type="EMBL" id="CCD64588.2"/>
    </source>
</evidence>
<feature type="chain" id="PRO_5014430071" evidence="1">
    <location>
        <begin position="24"/>
        <end position="211"/>
    </location>
</feature>
<dbReference type="Bgee" id="WBGene00015790">
    <property type="expression patterns" value="Expressed in larva and 3 other cell types or tissues"/>
</dbReference>
<proteinExistence type="evidence at protein level"/>
<dbReference type="UCSC" id="C15C7.4">
    <property type="organism name" value="c. elegans"/>
</dbReference>
<evidence type="ECO:0007829" key="5">
    <source>
        <dbReference type="PeptideAtlas" id="Q18010"/>
    </source>
</evidence>
<dbReference type="eggNOG" id="ENOG502TIZY">
    <property type="taxonomic scope" value="Eukaryota"/>
</dbReference>
<gene>
    <name evidence="2 4" type="ORF">C15C7.4</name>
    <name evidence="2" type="ORF">CELE_C15C7.4</name>
</gene>
<dbReference type="WormBase" id="C15C7.4">
    <property type="protein sequence ID" value="CE52554"/>
    <property type="gene ID" value="WBGene00015790"/>
</dbReference>
<keyword evidence="1" id="KW-0732">Signal</keyword>
<sequence>MLASPLNSLIVVFLISLIKLSAPTGIARSDRDRMFNDFLDMVEYQTNKKKERINKLYYTPNADESVDEQLVTDRHGQFYLKCIASNSQQGDGQTRCPLKHSKSRPGCHFTYDFKYNETIQGCYEDDGVSKDFCNDECKVEVKSYAAEGDNVKKYPVAFCCCRSSHCNAVSKKLLDAAYERYVSNQNRHTHHHKHHNNNKETMSFWDRFSSF</sequence>
<accession>Q18010</accession>
<dbReference type="PaxDb" id="6239-C15C7.4"/>
<dbReference type="AGR" id="WB:WBGene00015790"/>
<evidence type="ECO:0000313" key="3">
    <source>
        <dbReference type="Proteomes" id="UP000001940"/>
    </source>
</evidence>
<dbReference type="AlphaFoldDB" id="Q18010"/>